<comment type="subcellular location">
    <subcellularLocation>
        <location evidence="1 8">Cell membrane</location>
        <topology evidence="1 8">Multi-pass membrane protein</topology>
    </subcellularLocation>
</comment>
<protein>
    <recommendedName>
        <fullName evidence="8">CASP-like protein</fullName>
    </recommendedName>
</protein>
<accession>J3MVS9</accession>
<evidence type="ECO:0000256" key="4">
    <source>
        <dbReference type="ARBA" id="ARBA00022475"/>
    </source>
</evidence>
<feature type="transmembrane region" description="Helical" evidence="8">
    <location>
        <begin position="163"/>
        <end position="193"/>
    </location>
</feature>
<dbReference type="EnsemblPlants" id="OB09G11070.1">
    <property type="protein sequence ID" value="OB09G11070.1"/>
    <property type="gene ID" value="OB09G11070"/>
</dbReference>
<dbReference type="Proteomes" id="UP000006038">
    <property type="component" value="Chromosome 9"/>
</dbReference>
<name>J3MVS9_ORYBR</name>
<dbReference type="eggNOG" id="ENOG502RXNM">
    <property type="taxonomic scope" value="Eukaryota"/>
</dbReference>
<reference evidence="10" key="1">
    <citation type="journal article" date="2013" name="Nat. Commun.">
        <title>Whole-genome sequencing of Oryza brachyantha reveals mechanisms underlying Oryza genome evolution.</title>
        <authorList>
            <person name="Chen J."/>
            <person name="Huang Q."/>
            <person name="Gao D."/>
            <person name="Wang J."/>
            <person name="Lang Y."/>
            <person name="Liu T."/>
            <person name="Li B."/>
            <person name="Bai Z."/>
            <person name="Luis Goicoechea J."/>
            <person name="Liang C."/>
            <person name="Chen C."/>
            <person name="Zhang W."/>
            <person name="Sun S."/>
            <person name="Liao Y."/>
            <person name="Zhang X."/>
            <person name="Yang L."/>
            <person name="Song C."/>
            <person name="Wang M."/>
            <person name="Shi J."/>
            <person name="Liu G."/>
            <person name="Liu J."/>
            <person name="Zhou H."/>
            <person name="Zhou W."/>
            <person name="Yu Q."/>
            <person name="An N."/>
            <person name="Chen Y."/>
            <person name="Cai Q."/>
            <person name="Wang B."/>
            <person name="Liu B."/>
            <person name="Min J."/>
            <person name="Huang Y."/>
            <person name="Wu H."/>
            <person name="Li Z."/>
            <person name="Zhang Y."/>
            <person name="Yin Y."/>
            <person name="Song W."/>
            <person name="Jiang J."/>
            <person name="Jackson S.A."/>
            <person name="Wing R.A."/>
            <person name="Wang J."/>
            <person name="Chen M."/>
        </authorList>
    </citation>
    <scope>NUCLEOTIDE SEQUENCE [LARGE SCALE GENOMIC DNA]</scope>
    <source>
        <strain evidence="10">cv. IRGC 101232</strain>
    </source>
</reference>
<dbReference type="Gramene" id="OB09G11070.1">
    <property type="protein sequence ID" value="OB09G11070.1"/>
    <property type="gene ID" value="OB09G11070"/>
</dbReference>
<dbReference type="Pfam" id="PF04535">
    <property type="entry name" value="CASP_dom"/>
    <property type="match status" value="1"/>
</dbReference>
<dbReference type="PANTHER" id="PTHR32021">
    <property type="entry name" value="CASP-LIKE PROTEIN 5B3"/>
    <property type="match status" value="1"/>
</dbReference>
<keyword evidence="7 8" id="KW-0472">Membrane</keyword>
<evidence type="ECO:0000313" key="10">
    <source>
        <dbReference type="EnsemblPlants" id="OB09G11070.1"/>
    </source>
</evidence>
<dbReference type="STRING" id="4533.J3MVS9"/>
<keyword evidence="6 8" id="KW-1133">Transmembrane helix</keyword>
<dbReference type="AlphaFoldDB" id="J3MVS9"/>
<keyword evidence="5 8" id="KW-0812">Transmembrane</keyword>
<evidence type="ECO:0000256" key="5">
    <source>
        <dbReference type="ARBA" id="ARBA00022692"/>
    </source>
</evidence>
<feature type="transmembrane region" description="Helical" evidence="8">
    <location>
        <begin position="213"/>
        <end position="237"/>
    </location>
</feature>
<organism evidence="10">
    <name type="scientific">Oryza brachyantha</name>
    <name type="common">malo sina</name>
    <dbReference type="NCBI Taxonomy" id="4533"/>
    <lineage>
        <taxon>Eukaryota</taxon>
        <taxon>Viridiplantae</taxon>
        <taxon>Streptophyta</taxon>
        <taxon>Embryophyta</taxon>
        <taxon>Tracheophyta</taxon>
        <taxon>Spermatophyta</taxon>
        <taxon>Magnoliopsida</taxon>
        <taxon>Liliopsida</taxon>
        <taxon>Poales</taxon>
        <taxon>Poaceae</taxon>
        <taxon>BOP clade</taxon>
        <taxon>Oryzoideae</taxon>
        <taxon>Oryzeae</taxon>
        <taxon>Oryzinae</taxon>
        <taxon>Oryza</taxon>
    </lineage>
</organism>
<dbReference type="InterPro" id="IPR006702">
    <property type="entry name" value="CASP_dom"/>
</dbReference>
<evidence type="ECO:0000256" key="1">
    <source>
        <dbReference type="ARBA" id="ARBA00004651"/>
    </source>
</evidence>
<sequence length="239" mass="26267">MWFYEIYLFILEKPFLSLPYLLILGLLAGCCSIAFFPSHTTTTTATQIRDRGQRGVPVRRPAVPRSWRRRAPHLPCRGGGEGGGSMKDVVGSPGTWSGMSLRVSQCVFAGASVVAMASAYGFPNYTAFCYLIASMGLQLLWSFGLACLDIYSLQTKRDLHNPVLVSLFVVGDWVTAILSFAAASASAGVTILFERDVHFCRMYPQLSCGRYELSVILAFITWSFIATSAVSMFWLLASL</sequence>
<proteinExistence type="inferred from homology"/>
<evidence type="ECO:0000256" key="6">
    <source>
        <dbReference type="ARBA" id="ARBA00022989"/>
    </source>
</evidence>
<comment type="subunit">
    <text evidence="3 8">Homodimer and heterodimers.</text>
</comment>
<dbReference type="PANTHER" id="PTHR32021:SF51">
    <property type="entry name" value="CASP-LIKE PROTEIN 5B3"/>
    <property type="match status" value="1"/>
</dbReference>
<feature type="domain" description="Casparian strip membrane protein" evidence="9">
    <location>
        <begin position="92"/>
        <end position="223"/>
    </location>
</feature>
<dbReference type="GO" id="GO:0005886">
    <property type="term" value="C:plasma membrane"/>
    <property type="evidence" value="ECO:0007669"/>
    <property type="project" value="UniProtKB-SubCell"/>
</dbReference>
<keyword evidence="11" id="KW-1185">Reference proteome</keyword>
<evidence type="ECO:0000256" key="2">
    <source>
        <dbReference type="ARBA" id="ARBA00007651"/>
    </source>
</evidence>
<reference evidence="10" key="2">
    <citation type="submission" date="2013-04" db="UniProtKB">
        <authorList>
            <consortium name="EnsemblPlants"/>
        </authorList>
    </citation>
    <scope>IDENTIFICATION</scope>
</reference>
<feature type="transmembrane region" description="Helical" evidence="8">
    <location>
        <begin position="128"/>
        <end position="151"/>
    </location>
</feature>
<evidence type="ECO:0000256" key="7">
    <source>
        <dbReference type="ARBA" id="ARBA00023136"/>
    </source>
</evidence>
<dbReference type="OMA" id="AGCCSIA"/>
<evidence type="ECO:0000313" key="11">
    <source>
        <dbReference type="Proteomes" id="UP000006038"/>
    </source>
</evidence>
<comment type="similarity">
    <text evidence="2 8">Belongs to the Casparian strip membrane proteins (CASP) family.</text>
</comment>
<dbReference type="HOGENOM" id="CLU_1162669_0_0_1"/>
<evidence type="ECO:0000256" key="8">
    <source>
        <dbReference type="RuleBase" id="RU361233"/>
    </source>
</evidence>
<evidence type="ECO:0000256" key="3">
    <source>
        <dbReference type="ARBA" id="ARBA00011489"/>
    </source>
</evidence>
<keyword evidence="4 8" id="KW-1003">Cell membrane</keyword>
<dbReference type="InterPro" id="IPR045009">
    <property type="entry name" value="CASPL-5"/>
</dbReference>
<evidence type="ECO:0000259" key="9">
    <source>
        <dbReference type="Pfam" id="PF04535"/>
    </source>
</evidence>
<feature type="transmembrane region" description="Helical" evidence="8">
    <location>
        <begin position="20"/>
        <end position="39"/>
    </location>
</feature>